<gene>
    <name evidence="1" type="ORF">K4L44_01485</name>
</gene>
<accession>A0AC61NG64</accession>
<evidence type="ECO:0000313" key="1">
    <source>
        <dbReference type="EMBL" id="QZE14571.1"/>
    </source>
</evidence>
<organism evidence="1 2">
    <name type="scientific">Halosquirtibacter laminarini</name>
    <dbReference type="NCBI Taxonomy" id="3374600"/>
    <lineage>
        <taxon>Bacteria</taxon>
        <taxon>Pseudomonadati</taxon>
        <taxon>Bacteroidota</taxon>
        <taxon>Bacteroidia</taxon>
        <taxon>Marinilabiliales</taxon>
        <taxon>Prolixibacteraceae</taxon>
        <taxon>Halosquirtibacter</taxon>
    </lineage>
</organism>
<sequence length="908" mass="101846">MKRKLMMIAFLVLMQISQSIADTKKGIVKGVVYEIVNQQKVGLAFVNIYIEGTSIGAVSDVNGNFNLPLAPGTYDLVFSSIGYKVVRQPIDVDNNGVVVIDKTLEVNGDELAEVKVVARVDRESEQMLLVDQKKSSVAQQSVGSKELARKAVSNVMDGVSKVTGVSKVSAGNITVRGLGDRYNATTLNGLPIASPNPDTKMVPLDLFPTSIVKNIGVQKVFQSSEYADFSGGNIDINTKDFIAKPFLNLSLSVGGNTNVTMSNIYLGDTGGGRWSGFGMKNRELPSEVKANSSRYPTYNYDPFNTSFDVDSYKAMPSLSLGISGGKTWEFRNEKKLGVLFSLKYGNDFSAQSGRSVNLDNSGNPYSDFNYDQYIYRTNLSGLGSINYAFNNNNKIFYNVLMIHRTQDQLRQDVGYDSENNDVLSNTSLFRVHQLLNQQLMGNHQLSDQFSIDWKSSYSIAKSSEPDRKNNVYQVQEDGTYTLFSLNQQETMRYFGDMDEHDISGSVEMSYQLKNDEDEKSGELKFGVDAVNKSRDFTSYKYYYNLKEVDEVPVDPYQSSSIINDEAFANGDIYLQNGTLPRDAYDAGMFVGASYLNFMYQLTEDFLFDIGVRAESSRQYVNYFTDAGIPEKSEIKGVDLFPSLNLKYSPKENINWRLGLSRTVTRPDFIEMAPFQYRESYGGTTVRGNENIQNGYNYNLDMKWEYFPNRGELISWTVYGKYLNTPIERTQFYSAGVGETFQNADKAIAAGAEFEIKKKVSDFTIGVNASYIYTQVYLPEGGTYTQDNRALQGASPYLINADLSYPIHFNEKNVLRLNAIYSVQGKRIHSVGVNGAGDIYQMPVNTLDFLAQLKLSKQFSMEFMAKNILNPNIEYQQDLLNSENKKVGYETTNSYPLGINFSLGLKFKF</sequence>
<dbReference type="EMBL" id="CP081303">
    <property type="protein sequence ID" value="QZE14571.1"/>
    <property type="molecule type" value="Genomic_DNA"/>
</dbReference>
<evidence type="ECO:0000313" key="2">
    <source>
        <dbReference type="Proteomes" id="UP000826212"/>
    </source>
</evidence>
<dbReference type="Proteomes" id="UP000826212">
    <property type="component" value="Chromosome"/>
</dbReference>
<proteinExistence type="predicted"/>
<protein>
    <submittedName>
        <fullName evidence="1">TonB-dependent receptor</fullName>
    </submittedName>
</protein>
<keyword evidence="2" id="KW-1185">Reference proteome</keyword>
<keyword evidence="1" id="KW-0675">Receptor</keyword>
<reference evidence="1" key="1">
    <citation type="submission" date="2021-08" db="EMBL/GenBank/DDBJ databases">
        <title>Novel anaerobic bacterium isolated from sea squirt in East Sea, Republic of Korea.</title>
        <authorList>
            <person name="Nguyen T.H."/>
            <person name="Li Z."/>
            <person name="Lee Y.-J."/>
            <person name="Ko J."/>
            <person name="Kim S.-G."/>
        </authorList>
    </citation>
    <scope>NUCLEOTIDE SEQUENCE</scope>
    <source>
        <strain evidence="1">KCTC 25031</strain>
    </source>
</reference>
<name>A0AC61NG64_9BACT</name>